<dbReference type="GO" id="GO:0016020">
    <property type="term" value="C:membrane"/>
    <property type="evidence" value="ECO:0007669"/>
    <property type="project" value="UniProtKB-SubCell"/>
</dbReference>
<evidence type="ECO:0000256" key="4">
    <source>
        <dbReference type="ARBA" id="ARBA00022692"/>
    </source>
</evidence>
<evidence type="ECO:0000256" key="5">
    <source>
        <dbReference type="ARBA" id="ARBA00022737"/>
    </source>
</evidence>
<evidence type="ECO:0000256" key="8">
    <source>
        <dbReference type="ARBA" id="ARBA00023136"/>
    </source>
</evidence>
<proteinExistence type="inferred from homology"/>
<evidence type="ECO:0000256" key="3">
    <source>
        <dbReference type="ARBA" id="ARBA00022448"/>
    </source>
</evidence>
<dbReference type="GO" id="GO:0015217">
    <property type="term" value="F:ADP transmembrane transporter activity"/>
    <property type="evidence" value="ECO:0007669"/>
    <property type="project" value="TreeGrafter"/>
</dbReference>
<keyword evidence="6" id="KW-0496">Mitochondrion</keyword>
<name>A0A139INJ8_9PEZI</name>
<dbReference type="Pfam" id="PF00153">
    <property type="entry name" value="Mito_carr"/>
    <property type="match status" value="3"/>
</dbReference>
<dbReference type="EMBL" id="LFZO01000043">
    <property type="protein sequence ID" value="KXT16162.1"/>
    <property type="molecule type" value="Genomic_DNA"/>
</dbReference>
<organism evidence="11 12">
    <name type="scientific">Pseudocercospora musae</name>
    <dbReference type="NCBI Taxonomy" id="113226"/>
    <lineage>
        <taxon>Eukaryota</taxon>
        <taxon>Fungi</taxon>
        <taxon>Dikarya</taxon>
        <taxon>Ascomycota</taxon>
        <taxon>Pezizomycotina</taxon>
        <taxon>Dothideomycetes</taxon>
        <taxon>Dothideomycetidae</taxon>
        <taxon>Mycosphaerellales</taxon>
        <taxon>Mycosphaerellaceae</taxon>
        <taxon>Pseudocercospora</taxon>
    </lineage>
</organism>
<evidence type="ECO:0000256" key="6">
    <source>
        <dbReference type="ARBA" id="ARBA00022792"/>
    </source>
</evidence>
<comment type="subcellular location">
    <subcellularLocation>
        <location evidence="1">Membrane</location>
        <topology evidence="1">Multi-pass membrane protein</topology>
    </subcellularLocation>
</comment>
<evidence type="ECO:0000313" key="12">
    <source>
        <dbReference type="Proteomes" id="UP000073492"/>
    </source>
</evidence>
<gene>
    <name evidence="11" type="ORF">AC579_892</name>
</gene>
<protein>
    <recommendedName>
        <fullName evidence="13">Mitochondrial carrier protein</fullName>
    </recommendedName>
</protein>
<dbReference type="PANTHER" id="PTHR45939">
    <property type="entry name" value="PEROXISOMAL MEMBRANE PROTEIN PMP34-RELATED"/>
    <property type="match status" value="1"/>
</dbReference>
<dbReference type="Proteomes" id="UP000073492">
    <property type="component" value="Unassembled WGS sequence"/>
</dbReference>
<dbReference type="InterPro" id="IPR023395">
    <property type="entry name" value="MCP_dom_sf"/>
</dbReference>
<dbReference type="AlphaFoldDB" id="A0A139INJ8"/>
<reference evidence="11 12" key="1">
    <citation type="submission" date="2015-07" db="EMBL/GenBank/DDBJ databases">
        <title>Comparative genomics of the Sigatoka disease complex on banana suggests a link between parallel evolutionary changes in Pseudocercospora fijiensis and Pseudocercospora eumusae and increased virulence on the banana host.</title>
        <authorList>
            <person name="Chang T.-C."/>
            <person name="Salvucci A."/>
            <person name="Crous P.W."/>
            <person name="Stergiopoulos I."/>
        </authorList>
    </citation>
    <scope>NUCLEOTIDE SEQUENCE [LARGE SCALE GENOMIC DNA]</scope>
    <source>
        <strain evidence="11 12">CBS 116634</strain>
    </source>
</reference>
<evidence type="ECO:0000256" key="7">
    <source>
        <dbReference type="ARBA" id="ARBA00022989"/>
    </source>
</evidence>
<keyword evidence="4 9" id="KW-0812">Transmembrane</keyword>
<evidence type="ECO:0000256" key="9">
    <source>
        <dbReference type="PROSITE-ProRule" id="PRU00282"/>
    </source>
</evidence>
<keyword evidence="12" id="KW-1185">Reference proteome</keyword>
<sequence length="437" mass="47573">MKDKIENFFAYNSQLVSSFYQQVILLNGTEFRPEDAFTLYHLIQEEQYGASGSGIIAPALPALGHALAGGLASALSKAVVYPIDTIVTRLQVQKQLKGDKEAPSAASEADVEYKNPIDAAQKIYKNEGGLQAFYQGLNSDVVKHIADSFFFFLAYNSLRDGMLRRQGGKQLPVVRELSVGVLAGAISKAITQPISQVVVRQQTAALVAARDPESSSSRSVAVKDIVKHIREEKGITGFWAGYSAQLILTLNPAITFAVDNLLRSLVPKRHRENPTPQLTFLLAALSKVIATSITYPVMLAKSRAQAQRGSSSEVDPAEHNYVSVEGGDRKTQAKQYVKKVVKLLEAQTAIYYALRKIYQQEGVAGLYSGLDGEVVKGFIQHGLTMTVKDGVHSGVIQLYYVLLKATKRWDAELAKATEAAKERVKSVAEAAKAVVGQ</sequence>
<feature type="repeat" description="Solcar" evidence="9">
    <location>
        <begin position="274"/>
        <end position="394"/>
    </location>
</feature>
<dbReference type="InterPro" id="IPR052217">
    <property type="entry name" value="Mito/Peroxisomal_Carrier"/>
</dbReference>
<dbReference type="Gene3D" id="1.50.40.10">
    <property type="entry name" value="Mitochondrial carrier domain"/>
    <property type="match status" value="1"/>
</dbReference>
<feature type="repeat" description="Solcar" evidence="9">
    <location>
        <begin position="171"/>
        <end position="265"/>
    </location>
</feature>
<comment type="similarity">
    <text evidence="2 10">Belongs to the mitochondrial carrier (TC 2.A.29) family.</text>
</comment>
<keyword evidence="6" id="KW-0999">Mitochondrion inner membrane</keyword>
<dbReference type="SUPFAM" id="SSF103506">
    <property type="entry name" value="Mitochondrial carrier"/>
    <property type="match status" value="1"/>
</dbReference>
<keyword evidence="3 10" id="KW-0813">Transport</keyword>
<keyword evidence="5" id="KW-0677">Repeat</keyword>
<evidence type="ECO:0000313" key="11">
    <source>
        <dbReference type="EMBL" id="KXT16162.1"/>
    </source>
</evidence>
<evidence type="ECO:0008006" key="13">
    <source>
        <dbReference type="Google" id="ProtNLM"/>
    </source>
</evidence>
<keyword evidence="7" id="KW-1133">Transmembrane helix</keyword>
<evidence type="ECO:0000256" key="10">
    <source>
        <dbReference type="RuleBase" id="RU000488"/>
    </source>
</evidence>
<dbReference type="OrthoDB" id="438545at2759"/>
<accession>A0A139INJ8</accession>
<comment type="caution">
    <text evidence="11">The sequence shown here is derived from an EMBL/GenBank/DDBJ whole genome shotgun (WGS) entry which is preliminary data.</text>
</comment>
<evidence type="ECO:0000256" key="1">
    <source>
        <dbReference type="ARBA" id="ARBA00004141"/>
    </source>
</evidence>
<dbReference type="PANTHER" id="PTHR45939:SF2">
    <property type="entry name" value="CARRIER PROTEIN, PUTATIVE (AFU_ORTHOLOGUE AFUA_2G13870)-RELATED"/>
    <property type="match status" value="1"/>
</dbReference>
<dbReference type="PROSITE" id="PS50920">
    <property type="entry name" value="SOLCAR"/>
    <property type="match status" value="3"/>
</dbReference>
<evidence type="ECO:0000256" key="2">
    <source>
        <dbReference type="ARBA" id="ARBA00006375"/>
    </source>
</evidence>
<dbReference type="InterPro" id="IPR018108">
    <property type="entry name" value="MCP_transmembrane"/>
</dbReference>
<keyword evidence="8 9" id="KW-0472">Membrane</keyword>
<feature type="repeat" description="Solcar" evidence="9">
    <location>
        <begin position="60"/>
        <end position="161"/>
    </location>
</feature>